<name>A0A5C5XC19_9PLAN</name>
<dbReference type="GO" id="GO:0004672">
    <property type="term" value="F:protein kinase activity"/>
    <property type="evidence" value="ECO:0007669"/>
    <property type="project" value="UniProtKB-ARBA"/>
</dbReference>
<accession>A0A5C5XC19</accession>
<dbReference type="InterPro" id="IPR008207">
    <property type="entry name" value="Sig_transdc_His_kin_Hpt_dom"/>
</dbReference>
<keyword evidence="4" id="KW-1185">Reference proteome</keyword>
<protein>
    <submittedName>
        <fullName evidence="3">Hpt domain protein</fullName>
    </submittedName>
</protein>
<sequence>MATVVNNKALPGAGQPIKSIYADEADFQDLLKYFVEVLPERQLELQAGLEEGDIYLLKSVAHQLKGAGGGYGFPGLTERAQHLEMMCKMENHAEIPESLQALVSYMEQICR</sequence>
<dbReference type="PROSITE" id="PS50894">
    <property type="entry name" value="HPT"/>
    <property type="match status" value="1"/>
</dbReference>
<dbReference type="Proteomes" id="UP000316095">
    <property type="component" value="Unassembled WGS sequence"/>
</dbReference>
<keyword evidence="1" id="KW-0597">Phosphoprotein</keyword>
<reference evidence="3 4" key="1">
    <citation type="submission" date="2019-02" db="EMBL/GenBank/DDBJ databases">
        <title>Deep-cultivation of Planctomycetes and their phenomic and genomic characterization uncovers novel biology.</title>
        <authorList>
            <person name="Wiegand S."/>
            <person name="Jogler M."/>
            <person name="Boedeker C."/>
            <person name="Pinto D."/>
            <person name="Vollmers J."/>
            <person name="Rivas-Marin E."/>
            <person name="Kohn T."/>
            <person name="Peeters S.H."/>
            <person name="Heuer A."/>
            <person name="Rast P."/>
            <person name="Oberbeckmann S."/>
            <person name="Bunk B."/>
            <person name="Jeske O."/>
            <person name="Meyerdierks A."/>
            <person name="Storesund J.E."/>
            <person name="Kallscheuer N."/>
            <person name="Luecker S."/>
            <person name="Lage O.M."/>
            <person name="Pohl T."/>
            <person name="Merkel B.J."/>
            <person name="Hornburger P."/>
            <person name="Mueller R.-W."/>
            <person name="Bruemmer F."/>
            <person name="Labrenz M."/>
            <person name="Spormann A.M."/>
            <person name="Op Den Camp H."/>
            <person name="Overmann J."/>
            <person name="Amann R."/>
            <person name="Jetten M.S.M."/>
            <person name="Mascher T."/>
            <person name="Medema M.H."/>
            <person name="Devos D.P."/>
            <person name="Kaster A.-K."/>
            <person name="Ovreas L."/>
            <person name="Rohde M."/>
            <person name="Galperin M.Y."/>
            <person name="Jogler C."/>
        </authorList>
    </citation>
    <scope>NUCLEOTIDE SEQUENCE [LARGE SCALE GENOMIC DNA]</scope>
    <source>
        <strain evidence="3 4">Pan54</strain>
    </source>
</reference>
<feature type="domain" description="HPt" evidence="2">
    <location>
        <begin position="23"/>
        <end position="111"/>
    </location>
</feature>
<feature type="modified residue" description="Phosphohistidine" evidence="1">
    <location>
        <position position="62"/>
    </location>
</feature>
<evidence type="ECO:0000259" key="2">
    <source>
        <dbReference type="PROSITE" id="PS50894"/>
    </source>
</evidence>
<proteinExistence type="predicted"/>
<dbReference type="OrthoDB" id="9814716at2"/>
<gene>
    <name evidence="3" type="ORF">Pan54_10420</name>
</gene>
<dbReference type="AlphaFoldDB" id="A0A5C5XC19"/>
<comment type="caution">
    <text evidence="3">The sequence shown here is derived from an EMBL/GenBank/DDBJ whole genome shotgun (WGS) entry which is preliminary data.</text>
</comment>
<evidence type="ECO:0000256" key="1">
    <source>
        <dbReference type="PROSITE-ProRule" id="PRU00110"/>
    </source>
</evidence>
<dbReference type="RefSeq" id="WP_146502468.1">
    <property type="nucleotide sequence ID" value="NZ_SJPG01000001.1"/>
</dbReference>
<dbReference type="EMBL" id="SJPG01000001">
    <property type="protein sequence ID" value="TWT60328.1"/>
    <property type="molecule type" value="Genomic_DNA"/>
</dbReference>
<organism evidence="3 4">
    <name type="scientific">Rubinisphaera italica</name>
    <dbReference type="NCBI Taxonomy" id="2527969"/>
    <lineage>
        <taxon>Bacteria</taxon>
        <taxon>Pseudomonadati</taxon>
        <taxon>Planctomycetota</taxon>
        <taxon>Planctomycetia</taxon>
        <taxon>Planctomycetales</taxon>
        <taxon>Planctomycetaceae</taxon>
        <taxon>Rubinisphaera</taxon>
    </lineage>
</organism>
<evidence type="ECO:0000313" key="4">
    <source>
        <dbReference type="Proteomes" id="UP000316095"/>
    </source>
</evidence>
<dbReference type="Gene3D" id="1.20.120.160">
    <property type="entry name" value="HPT domain"/>
    <property type="match status" value="1"/>
</dbReference>
<dbReference type="Pfam" id="PF01627">
    <property type="entry name" value="Hpt"/>
    <property type="match status" value="1"/>
</dbReference>
<dbReference type="InterPro" id="IPR036641">
    <property type="entry name" value="HPT_dom_sf"/>
</dbReference>
<dbReference type="SUPFAM" id="SSF47226">
    <property type="entry name" value="Histidine-containing phosphotransfer domain, HPT domain"/>
    <property type="match status" value="1"/>
</dbReference>
<evidence type="ECO:0000313" key="3">
    <source>
        <dbReference type="EMBL" id="TWT60328.1"/>
    </source>
</evidence>
<dbReference type="GO" id="GO:0000160">
    <property type="term" value="P:phosphorelay signal transduction system"/>
    <property type="evidence" value="ECO:0007669"/>
    <property type="project" value="InterPro"/>
</dbReference>